<accession>A0A0F9EIE2</accession>
<protein>
    <submittedName>
        <fullName evidence="1">Uncharacterized protein</fullName>
    </submittedName>
</protein>
<comment type="caution">
    <text evidence="1">The sequence shown here is derived from an EMBL/GenBank/DDBJ whole genome shotgun (WGS) entry which is preliminary data.</text>
</comment>
<sequence>MPMSSLIKGTNLEEIYQIYTDMTQEEFRTAAEKVTQEQKEKIL</sequence>
<name>A0A0F9EIE2_9ZZZZ</name>
<proteinExistence type="predicted"/>
<dbReference type="AlphaFoldDB" id="A0A0F9EIE2"/>
<gene>
    <name evidence="1" type="ORF">LCGC14_2363280</name>
</gene>
<dbReference type="EMBL" id="LAZR01034673">
    <property type="protein sequence ID" value="KKL44675.1"/>
    <property type="molecule type" value="Genomic_DNA"/>
</dbReference>
<reference evidence="1" key="1">
    <citation type="journal article" date="2015" name="Nature">
        <title>Complex archaea that bridge the gap between prokaryotes and eukaryotes.</title>
        <authorList>
            <person name="Spang A."/>
            <person name="Saw J.H."/>
            <person name="Jorgensen S.L."/>
            <person name="Zaremba-Niedzwiedzka K."/>
            <person name="Martijn J."/>
            <person name="Lind A.E."/>
            <person name="van Eijk R."/>
            <person name="Schleper C."/>
            <person name="Guy L."/>
            <person name="Ettema T.J."/>
        </authorList>
    </citation>
    <scope>NUCLEOTIDE SEQUENCE</scope>
</reference>
<evidence type="ECO:0000313" key="1">
    <source>
        <dbReference type="EMBL" id="KKL44675.1"/>
    </source>
</evidence>
<organism evidence="1">
    <name type="scientific">marine sediment metagenome</name>
    <dbReference type="NCBI Taxonomy" id="412755"/>
    <lineage>
        <taxon>unclassified sequences</taxon>
        <taxon>metagenomes</taxon>
        <taxon>ecological metagenomes</taxon>
    </lineage>
</organism>